<dbReference type="Proteomes" id="UP000314294">
    <property type="component" value="Unassembled WGS sequence"/>
</dbReference>
<gene>
    <name evidence="1" type="ORF">EYF80_046175</name>
</gene>
<dbReference type="AlphaFoldDB" id="A0A4Z2FRM2"/>
<reference evidence="1 2" key="1">
    <citation type="submission" date="2019-03" db="EMBL/GenBank/DDBJ databases">
        <title>First draft genome of Liparis tanakae, snailfish: a comprehensive survey of snailfish specific genes.</title>
        <authorList>
            <person name="Kim W."/>
            <person name="Song I."/>
            <person name="Jeong J.-H."/>
            <person name="Kim D."/>
            <person name="Kim S."/>
            <person name="Ryu S."/>
            <person name="Song J.Y."/>
            <person name="Lee S.K."/>
        </authorList>
    </citation>
    <scope>NUCLEOTIDE SEQUENCE [LARGE SCALE GENOMIC DNA]</scope>
    <source>
        <tissue evidence="1">Muscle</tissue>
    </source>
</reference>
<accession>A0A4Z2FRM2</accession>
<dbReference type="EMBL" id="SRLO01000954">
    <property type="protein sequence ID" value="TNN43641.1"/>
    <property type="molecule type" value="Genomic_DNA"/>
</dbReference>
<organism evidence="1 2">
    <name type="scientific">Liparis tanakae</name>
    <name type="common">Tanaka's snailfish</name>
    <dbReference type="NCBI Taxonomy" id="230148"/>
    <lineage>
        <taxon>Eukaryota</taxon>
        <taxon>Metazoa</taxon>
        <taxon>Chordata</taxon>
        <taxon>Craniata</taxon>
        <taxon>Vertebrata</taxon>
        <taxon>Euteleostomi</taxon>
        <taxon>Actinopterygii</taxon>
        <taxon>Neopterygii</taxon>
        <taxon>Teleostei</taxon>
        <taxon>Neoteleostei</taxon>
        <taxon>Acanthomorphata</taxon>
        <taxon>Eupercaria</taxon>
        <taxon>Perciformes</taxon>
        <taxon>Cottioidei</taxon>
        <taxon>Cottales</taxon>
        <taxon>Liparidae</taxon>
        <taxon>Liparis</taxon>
    </lineage>
</organism>
<evidence type="ECO:0000313" key="2">
    <source>
        <dbReference type="Proteomes" id="UP000314294"/>
    </source>
</evidence>
<protein>
    <submittedName>
        <fullName evidence="1">Uncharacterized protein</fullName>
    </submittedName>
</protein>
<comment type="caution">
    <text evidence="1">The sequence shown here is derived from an EMBL/GenBank/DDBJ whole genome shotgun (WGS) entry which is preliminary data.</text>
</comment>
<keyword evidence="2" id="KW-1185">Reference proteome</keyword>
<proteinExistence type="predicted"/>
<evidence type="ECO:0000313" key="1">
    <source>
        <dbReference type="EMBL" id="TNN43641.1"/>
    </source>
</evidence>
<name>A0A4Z2FRM2_9TELE</name>
<sequence length="70" mass="7690">MLIQCSLPIAGGSSSLWEAWCGPYSTCEAARPGGRVIEARRRRERRLSRRHAATVLQCLSHRAASALPTL</sequence>